<feature type="region of interest" description="Disordered" evidence="1">
    <location>
        <begin position="397"/>
        <end position="460"/>
    </location>
</feature>
<sequence length="460" mass="49918">MALNTQLVLAHDAPLDDICHNLIQVCTAIAQYLDAISRHSVPIGEFIRVVTQVHGYLDVHIDILHDFDFADSHYGLALRSQVYMITSHIPAEHRRLLWKKWYLTDEEALHHEYTLDDELLLPGEDRYKVNGEGCIAEADIWPFCTVELPPPRHPTATPSPKKAPVVIRDPTPPTPRRPKPCAAGSPEPPKELAFSVPGKKLIGIILPLAGSALGGPNTRKCQREQAAIMETLIPVSNVHLEPEERPSSSVKPVAQKAGPKRKAGPSVPISPTLATDPVPSKAKPHKTFQKSPAPNAFKRVCTAKKPHFSPSSESEVPESESEGEGSLKQREPLFFPSDNNPASDKAAPPPAKRACVESPIPEEPSFSVPHAYHPLTGELLFNLRYVNLLAPSLHEEGLSSKAKHKRKAMPPSSPVPASPAPEPPTKKGKKKQLPAPSPSHASTSIAAPTAGPSNTRGRPP</sequence>
<evidence type="ECO:0000313" key="2">
    <source>
        <dbReference type="EMBL" id="KAK0481071.1"/>
    </source>
</evidence>
<name>A0AA39PC25_9AGAR</name>
<feature type="compositionally biased region" description="Pro residues" evidence="1">
    <location>
        <begin position="411"/>
        <end position="423"/>
    </location>
</feature>
<feature type="compositionally biased region" description="Polar residues" evidence="1">
    <location>
        <begin position="439"/>
        <end position="460"/>
    </location>
</feature>
<feature type="region of interest" description="Disordered" evidence="1">
    <location>
        <begin position="238"/>
        <end position="364"/>
    </location>
</feature>
<dbReference type="PRINTS" id="PR01217">
    <property type="entry name" value="PRICHEXTENSN"/>
</dbReference>
<keyword evidence="3" id="KW-1185">Reference proteome</keyword>
<evidence type="ECO:0000256" key="1">
    <source>
        <dbReference type="SAM" id="MobiDB-lite"/>
    </source>
</evidence>
<dbReference type="EMBL" id="JAUEPU010000075">
    <property type="protein sequence ID" value="KAK0481071.1"/>
    <property type="molecule type" value="Genomic_DNA"/>
</dbReference>
<organism evidence="2 3">
    <name type="scientific">Armillaria luteobubalina</name>
    <dbReference type="NCBI Taxonomy" id="153913"/>
    <lineage>
        <taxon>Eukaryota</taxon>
        <taxon>Fungi</taxon>
        <taxon>Dikarya</taxon>
        <taxon>Basidiomycota</taxon>
        <taxon>Agaricomycotina</taxon>
        <taxon>Agaricomycetes</taxon>
        <taxon>Agaricomycetidae</taxon>
        <taxon>Agaricales</taxon>
        <taxon>Marasmiineae</taxon>
        <taxon>Physalacriaceae</taxon>
        <taxon>Armillaria</taxon>
    </lineage>
</organism>
<feature type="region of interest" description="Disordered" evidence="1">
    <location>
        <begin position="152"/>
        <end position="191"/>
    </location>
</feature>
<proteinExistence type="predicted"/>
<protein>
    <submittedName>
        <fullName evidence="2">Uncharacterized protein</fullName>
    </submittedName>
</protein>
<gene>
    <name evidence="2" type="ORF">EDD18DRAFT_1363309</name>
</gene>
<dbReference type="Proteomes" id="UP001175228">
    <property type="component" value="Unassembled WGS sequence"/>
</dbReference>
<evidence type="ECO:0000313" key="3">
    <source>
        <dbReference type="Proteomes" id="UP001175228"/>
    </source>
</evidence>
<comment type="caution">
    <text evidence="2">The sequence shown here is derived from an EMBL/GenBank/DDBJ whole genome shotgun (WGS) entry which is preliminary data.</text>
</comment>
<dbReference type="AlphaFoldDB" id="A0AA39PC25"/>
<accession>A0AA39PC25</accession>
<reference evidence="2" key="1">
    <citation type="submission" date="2023-06" db="EMBL/GenBank/DDBJ databases">
        <authorList>
            <consortium name="Lawrence Berkeley National Laboratory"/>
            <person name="Ahrendt S."/>
            <person name="Sahu N."/>
            <person name="Indic B."/>
            <person name="Wong-Bajracharya J."/>
            <person name="Merenyi Z."/>
            <person name="Ke H.-M."/>
            <person name="Monk M."/>
            <person name="Kocsube S."/>
            <person name="Drula E."/>
            <person name="Lipzen A."/>
            <person name="Balint B."/>
            <person name="Henrissat B."/>
            <person name="Andreopoulos B."/>
            <person name="Martin F.M."/>
            <person name="Harder C.B."/>
            <person name="Rigling D."/>
            <person name="Ford K.L."/>
            <person name="Foster G.D."/>
            <person name="Pangilinan J."/>
            <person name="Papanicolaou A."/>
            <person name="Barry K."/>
            <person name="LaButti K."/>
            <person name="Viragh M."/>
            <person name="Koriabine M."/>
            <person name="Yan M."/>
            <person name="Riley R."/>
            <person name="Champramary S."/>
            <person name="Plett K.L."/>
            <person name="Tsai I.J."/>
            <person name="Slot J."/>
            <person name="Sipos G."/>
            <person name="Plett J."/>
            <person name="Nagy L.G."/>
            <person name="Grigoriev I.V."/>
        </authorList>
    </citation>
    <scope>NUCLEOTIDE SEQUENCE</scope>
    <source>
        <strain evidence="2">HWK02</strain>
    </source>
</reference>